<name>A0A410WYS7_9BACL</name>
<keyword evidence="1" id="KW-0805">Transcription regulation</keyword>
<evidence type="ECO:0000313" key="8">
    <source>
        <dbReference type="Proteomes" id="UP001527202"/>
    </source>
</evidence>
<dbReference type="SMART" id="SM00344">
    <property type="entry name" value="HTH_ASNC"/>
    <property type="match status" value="1"/>
</dbReference>
<dbReference type="GeneID" id="95376742"/>
<organism evidence="6 7">
    <name type="scientific">Paenibacillus chitinolyticus</name>
    <dbReference type="NCBI Taxonomy" id="79263"/>
    <lineage>
        <taxon>Bacteria</taxon>
        <taxon>Bacillati</taxon>
        <taxon>Bacillota</taxon>
        <taxon>Bacilli</taxon>
        <taxon>Bacillales</taxon>
        <taxon>Paenibacillaceae</taxon>
        <taxon>Paenibacillus</taxon>
    </lineage>
</organism>
<dbReference type="InterPro" id="IPR011008">
    <property type="entry name" value="Dimeric_a/b-barrel"/>
</dbReference>
<dbReference type="Proteomes" id="UP001527202">
    <property type="component" value="Unassembled WGS sequence"/>
</dbReference>
<evidence type="ECO:0000259" key="4">
    <source>
        <dbReference type="PROSITE" id="PS50956"/>
    </source>
</evidence>
<dbReference type="Pfam" id="PF13404">
    <property type="entry name" value="HTH_AsnC-type"/>
    <property type="match status" value="1"/>
</dbReference>
<dbReference type="AlphaFoldDB" id="A0A410WYS7"/>
<evidence type="ECO:0000256" key="1">
    <source>
        <dbReference type="ARBA" id="ARBA00023015"/>
    </source>
</evidence>
<dbReference type="Gene3D" id="1.10.10.10">
    <property type="entry name" value="Winged helix-like DNA-binding domain superfamily/Winged helix DNA-binding domain"/>
    <property type="match status" value="1"/>
</dbReference>
<keyword evidence="8" id="KW-1185">Reference proteome</keyword>
<dbReference type="PRINTS" id="PR00033">
    <property type="entry name" value="HTHASNC"/>
</dbReference>
<dbReference type="KEGG" id="pchi:PC41400_18275"/>
<dbReference type="PANTHER" id="PTHR30154:SF34">
    <property type="entry name" value="TRANSCRIPTIONAL REGULATOR AZLB"/>
    <property type="match status" value="1"/>
</dbReference>
<dbReference type="PANTHER" id="PTHR30154">
    <property type="entry name" value="LEUCINE-RESPONSIVE REGULATORY PROTEIN"/>
    <property type="match status" value="1"/>
</dbReference>
<dbReference type="GO" id="GO:0005829">
    <property type="term" value="C:cytosol"/>
    <property type="evidence" value="ECO:0007669"/>
    <property type="project" value="TreeGrafter"/>
</dbReference>
<sequence>MDSIDMKIIRLLEEDGRLSHEEISKCLHISRPAVHQRVAKLEKNGIIKGYRGIVDWSRLEQKIKAYIYVKMKCLNFRETSDKIVALQVRDVTILECQRLAGEWCMMLKVRVSAPEQLTNLIDEMVKIHEVQETSTTFILSTMYENGRKEN</sequence>
<protein>
    <submittedName>
        <fullName evidence="6">Lrp/AsnC family transcriptional regulator</fullName>
    </submittedName>
</protein>
<dbReference type="Pfam" id="PF01037">
    <property type="entry name" value="AsnC_trans_reg"/>
    <property type="match status" value="1"/>
</dbReference>
<feature type="domain" description="HTH asnC-type" evidence="4">
    <location>
        <begin position="1"/>
        <end position="67"/>
    </location>
</feature>
<dbReference type="EMBL" id="CP026520">
    <property type="protein sequence ID" value="QAV19500.1"/>
    <property type="molecule type" value="Genomic_DNA"/>
</dbReference>
<dbReference type="PROSITE" id="PS50956">
    <property type="entry name" value="HTH_ASNC_2"/>
    <property type="match status" value="1"/>
</dbReference>
<dbReference type="Proteomes" id="UP000288943">
    <property type="component" value="Chromosome"/>
</dbReference>
<dbReference type="GO" id="GO:0043565">
    <property type="term" value="F:sequence-specific DNA binding"/>
    <property type="evidence" value="ECO:0007669"/>
    <property type="project" value="InterPro"/>
</dbReference>
<dbReference type="InterPro" id="IPR036388">
    <property type="entry name" value="WH-like_DNA-bd_sf"/>
</dbReference>
<reference evidence="5 8" key="2">
    <citation type="submission" date="2022-05" db="EMBL/GenBank/DDBJ databases">
        <title>Genome Sequencing of Bee-Associated Microbes.</title>
        <authorList>
            <person name="Dunlap C."/>
        </authorList>
    </citation>
    <scope>NUCLEOTIDE SEQUENCE [LARGE SCALE GENOMIC DNA]</scope>
    <source>
        <strain evidence="5 8">NRRL B-23120</strain>
    </source>
</reference>
<evidence type="ECO:0000256" key="3">
    <source>
        <dbReference type="ARBA" id="ARBA00023163"/>
    </source>
</evidence>
<accession>A0A410WYS7</accession>
<dbReference type="InterPro" id="IPR019888">
    <property type="entry name" value="Tscrpt_reg_AsnC-like"/>
</dbReference>
<dbReference type="InterPro" id="IPR011991">
    <property type="entry name" value="ArsR-like_HTH"/>
</dbReference>
<reference evidence="6 7" key="1">
    <citation type="submission" date="2018-01" db="EMBL/GenBank/DDBJ databases">
        <title>The whole genome sequencing and assembly of Paenibacillus chitinolyticus KCCM 41400 strain.</title>
        <authorList>
            <person name="Kim J.-Y."/>
            <person name="Park M.-K."/>
            <person name="Lee Y.-J."/>
            <person name="Yi H."/>
            <person name="Bahn Y.-S."/>
            <person name="Kim J.F."/>
            <person name="Lee D.-W."/>
        </authorList>
    </citation>
    <scope>NUCLEOTIDE SEQUENCE [LARGE SCALE GENOMIC DNA]</scope>
    <source>
        <strain evidence="6 7">KCCM 41400</strain>
    </source>
</reference>
<evidence type="ECO:0000256" key="2">
    <source>
        <dbReference type="ARBA" id="ARBA00023125"/>
    </source>
</evidence>
<evidence type="ECO:0000313" key="6">
    <source>
        <dbReference type="EMBL" id="QAV19500.1"/>
    </source>
</evidence>
<proteinExistence type="predicted"/>
<keyword evidence="3" id="KW-0804">Transcription</keyword>
<dbReference type="OrthoDB" id="34294at2"/>
<gene>
    <name evidence="5" type="ORF">M5X16_11975</name>
    <name evidence="6" type="ORF">PC41400_18275</name>
</gene>
<evidence type="ECO:0000313" key="7">
    <source>
        <dbReference type="Proteomes" id="UP000288943"/>
    </source>
</evidence>
<dbReference type="EMBL" id="JAMDMJ010000013">
    <property type="protein sequence ID" value="MCY9596490.1"/>
    <property type="molecule type" value="Genomic_DNA"/>
</dbReference>
<dbReference type="RefSeq" id="WP_042226642.1">
    <property type="nucleotide sequence ID" value="NZ_CP026520.1"/>
</dbReference>
<dbReference type="CDD" id="cd00090">
    <property type="entry name" value="HTH_ARSR"/>
    <property type="match status" value="1"/>
</dbReference>
<dbReference type="SUPFAM" id="SSF46785">
    <property type="entry name" value="Winged helix' DNA-binding domain"/>
    <property type="match status" value="1"/>
</dbReference>
<dbReference type="SUPFAM" id="SSF54909">
    <property type="entry name" value="Dimeric alpha+beta barrel"/>
    <property type="match status" value="1"/>
</dbReference>
<dbReference type="InterPro" id="IPR000485">
    <property type="entry name" value="AsnC-type_HTH_dom"/>
</dbReference>
<dbReference type="Gene3D" id="3.30.70.920">
    <property type="match status" value="1"/>
</dbReference>
<evidence type="ECO:0000313" key="5">
    <source>
        <dbReference type="EMBL" id="MCY9596490.1"/>
    </source>
</evidence>
<dbReference type="InterPro" id="IPR036390">
    <property type="entry name" value="WH_DNA-bd_sf"/>
</dbReference>
<dbReference type="GO" id="GO:0043200">
    <property type="term" value="P:response to amino acid"/>
    <property type="evidence" value="ECO:0007669"/>
    <property type="project" value="TreeGrafter"/>
</dbReference>
<keyword evidence="2" id="KW-0238">DNA-binding</keyword>
<dbReference type="InterPro" id="IPR019887">
    <property type="entry name" value="Tscrpt_reg_AsnC/Lrp_C"/>
</dbReference>